<keyword evidence="9" id="KW-1015">Disulfide bond</keyword>
<gene>
    <name evidence="12" type="ORF">GPM918_LOCUS13736</name>
    <name evidence="13" type="ORF">SRO942_LOCUS13736</name>
</gene>
<feature type="compositionally biased region" description="Acidic residues" evidence="11">
    <location>
        <begin position="536"/>
        <end position="561"/>
    </location>
</feature>
<feature type="region of interest" description="Disordered" evidence="11">
    <location>
        <begin position="503"/>
        <end position="642"/>
    </location>
</feature>
<feature type="region of interest" description="Disordered" evidence="11">
    <location>
        <begin position="264"/>
        <end position="294"/>
    </location>
</feature>
<feature type="compositionally biased region" description="Polar residues" evidence="11">
    <location>
        <begin position="572"/>
        <end position="587"/>
    </location>
</feature>
<dbReference type="GO" id="GO:0036503">
    <property type="term" value="P:ERAD pathway"/>
    <property type="evidence" value="ECO:0007669"/>
    <property type="project" value="TreeGrafter"/>
</dbReference>
<evidence type="ECO:0000256" key="5">
    <source>
        <dbReference type="ARBA" id="ARBA00022989"/>
    </source>
</evidence>
<keyword evidence="14" id="KW-1185">Reference proteome</keyword>
<evidence type="ECO:0000256" key="8">
    <source>
        <dbReference type="ARBA" id="ARBA00053392"/>
    </source>
</evidence>
<keyword evidence="3 10" id="KW-0812">Transmembrane</keyword>
<keyword evidence="5 10" id="KW-1133">Transmembrane helix</keyword>
<dbReference type="PRINTS" id="PR00626">
    <property type="entry name" value="CALRETICULIN"/>
</dbReference>
<evidence type="ECO:0000256" key="4">
    <source>
        <dbReference type="ARBA" id="ARBA00022824"/>
    </source>
</evidence>
<accession>A0A814GT09</accession>
<dbReference type="GO" id="GO:0005789">
    <property type="term" value="C:endoplasmic reticulum membrane"/>
    <property type="evidence" value="ECO:0007669"/>
    <property type="project" value="UniProtKB-SubCell"/>
</dbReference>
<comment type="caution">
    <text evidence="12">The sequence shown here is derived from an EMBL/GenBank/DDBJ whole genome shotgun (WGS) entry which is preliminary data.</text>
</comment>
<dbReference type="SUPFAM" id="SSF49899">
    <property type="entry name" value="Concanavalin A-like lectins/glucanases"/>
    <property type="match status" value="1"/>
</dbReference>
<keyword evidence="6 10" id="KW-0472">Membrane</keyword>
<feature type="transmembrane region" description="Helical" evidence="10">
    <location>
        <begin position="472"/>
        <end position="493"/>
    </location>
</feature>
<feature type="compositionally biased region" description="Basic and acidic residues" evidence="11">
    <location>
        <begin position="607"/>
        <end position="623"/>
    </location>
</feature>
<evidence type="ECO:0000256" key="9">
    <source>
        <dbReference type="PIRSR" id="PIRSR601580-3"/>
    </source>
</evidence>
<dbReference type="OrthoDB" id="1938156at2759"/>
<feature type="compositionally biased region" description="Basic and acidic residues" evidence="11">
    <location>
        <begin position="264"/>
        <end position="282"/>
    </location>
</feature>
<dbReference type="InterPro" id="IPR018124">
    <property type="entry name" value="Calret/calnex_CS"/>
</dbReference>
<evidence type="ECO:0000256" key="11">
    <source>
        <dbReference type="SAM" id="MobiDB-lite"/>
    </source>
</evidence>
<keyword evidence="7 10" id="KW-0143">Chaperone</keyword>
<evidence type="ECO:0000256" key="10">
    <source>
        <dbReference type="RuleBase" id="RU362126"/>
    </source>
</evidence>
<feature type="compositionally biased region" description="Acidic residues" evidence="11">
    <location>
        <begin position="594"/>
        <end position="606"/>
    </location>
</feature>
<evidence type="ECO:0000256" key="7">
    <source>
        <dbReference type="ARBA" id="ARBA00023186"/>
    </source>
</evidence>
<proteinExistence type="inferred from homology"/>
<dbReference type="FunFam" id="2.60.120.200:FF:000011">
    <property type="entry name" value="Probable calnexin"/>
    <property type="match status" value="1"/>
</dbReference>
<dbReference type="EMBL" id="CAJOBC010003203">
    <property type="protein sequence ID" value="CAF3772062.1"/>
    <property type="molecule type" value="Genomic_DNA"/>
</dbReference>
<sequence>MLSIPWTDVHIALQYNAFVNELFGISYIIPETTTTTSAPLIEKVNVPVIKSSSNSIYFEDQFQDKSKWSRWVKSQAKKDGVDDTIAKYDGEWGFEIPTTAVYTDDYSLILKSKAKHHAIAAPLLKAFDFQTSPLVIQYEVKYQTSQECGGAYIKLLSDSDPLDLKQVTDKTPYTIMFGPDMCGVDMKYHFIIRYRHPKTGAYSEHQAKKTSESLDTYFTDKKSHLYTLVLSADNSFKMYIDNKLINSGNLLEDMEPAIIPPKEIFDENDIKPSDWDDQERIPDSTATKPEDWDETAPKQIVDESATMPSGWLEHESATIPDPDAVKPEDWDEDVDGDWEPPQLDNPVCKNAVGCGSWTPPMIPNPKYKGTWRAPLVENPNYKGKWEPRKISNPDYFEETHPYKLTPFSAVALELWSMIDGVVFDNFLITSDQSLAKQYGDTLWYLKSSLEGKASAGEGFVNRVINATKARPWLWALYLVVIILPIVILIAFFWSRKSKKSVTSARDAQKKKTDEETSDDVEPGQRNELRTSKTSEENVEGQNEDEEDEEYENELNDEEIQDETTTTTSTTSVKQNVKLTPSTSQQQRTGKESLENESIEDEDENDDNDQKKHNAEDSSGEKKQSSTPSSPSAAKTKLRVRRD</sequence>
<evidence type="ECO:0000256" key="2">
    <source>
        <dbReference type="ARBA" id="ARBA00010983"/>
    </source>
</evidence>
<dbReference type="EMBL" id="CAJNOQ010003203">
    <property type="protein sequence ID" value="CAF1000604.1"/>
    <property type="molecule type" value="Genomic_DNA"/>
</dbReference>
<keyword evidence="4 10" id="KW-0256">Endoplasmic reticulum</keyword>
<feature type="compositionally biased region" description="Basic and acidic residues" evidence="11">
    <location>
        <begin position="522"/>
        <end position="535"/>
    </location>
</feature>
<dbReference type="Gene3D" id="2.10.250.10">
    <property type="entry name" value="Calreticulin/calnexin, P domain"/>
    <property type="match status" value="1"/>
</dbReference>
<dbReference type="GO" id="GO:0005509">
    <property type="term" value="F:calcium ion binding"/>
    <property type="evidence" value="ECO:0007669"/>
    <property type="project" value="InterPro"/>
</dbReference>
<reference evidence="12" key="1">
    <citation type="submission" date="2021-02" db="EMBL/GenBank/DDBJ databases">
        <authorList>
            <person name="Nowell W R."/>
        </authorList>
    </citation>
    <scope>NUCLEOTIDE SEQUENCE</scope>
</reference>
<dbReference type="Pfam" id="PF00262">
    <property type="entry name" value="Calreticulin"/>
    <property type="match status" value="1"/>
</dbReference>
<dbReference type="PROSITE" id="PS00804">
    <property type="entry name" value="CALRETICULIN_2"/>
    <property type="match status" value="1"/>
</dbReference>
<organism evidence="12 14">
    <name type="scientific">Didymodactylos carnosus</name>
    <dbReference type="NCBI Taxonomy" id="1234261"/>
    <lineage>
        <taxon>Eukaryota</taxon>
        <taxon>Metazoa</taxon>
        <taxon>Spiralia</taxon>
        <taxon>Gnathifera</taxon>
        <taxon>Rotifera</taxon>
        <taxon>Eurotatoria</taxon>
        <taxon>Bdelloidea</taxon>
        <taxon>Philodinida</taxon>
        <taxon>Philodinidae</taxon>
        <taxon>Didymodactylos</taxon>
    </lineage>
</organism>
<evidence type="ECO:0000256" key="1">
    <source>
        <dbReference type="ARBA" id="ARBA00004115"/>
    </source>
</evidence>
<evidence type="ECO:0000313" key="12">
    <source>
        <dbReference type="EMBL" id="CAF1000604.1"/>
    </source>
</evidence>
<dbReference type="PANTHER" id="PTHR11073">
    <property type="entry name" value="CALRETICULIN AND CALNEXIN"/>
    <property type="match status" value="1"/>
</dbReference>
<dbReference type="FunFam" id="2.10.250.10:FF:000001">
    <property type="entry name" value="Calnexin homolog"/>
    <property type="match status" value="1"/>
</dbReference>
<dbReference type="InterPro" id="IPR009033">
    <property type="entry name" value="Calreticulin/calnexin_P_dom_sf"/>
</dbReference>
<evidence type="ECO:0000256" key="6">
    <source>
        <dbReference type="ARBA" id="ARBA00023136"/>
    </source>
</evidence>
<feature type="compositionally biased region" description="Low complexity" evidence="11">
    <location>
        <begin position="624"/>
        <end position="634"/>
    </location>
</feature>
<dbReference type="Gene3D" id="2.60.120.200">
    <property type="match status" value="1"/>
</dbReference>
<evidence type="ECO:0000313" key="13">
    <source>
        <dbReference type="EMBL" id="CAF3772062.1"/>
    </source>
</evidence>
<dbReference type="Proteomes" id="UP000681722">
    <property type="component" value="Unassembled WGS sequence"/>
</dbReference>
<evidence type="ECO:0008006" key="15">
    <source>
        <dbReference type="Google" id="ProtNLM"/>
    </source>
</evidence>
<comment type="similarity">
    <text evidence="2 10">Belongs to the calreticulin family.</text>
</comment>
<comment type="function">
    <text evidence="8">Calcium-binding protein that interacts with newly synthesized monoglucosylated glycoproteins in the endoplasmic reticulum. It may act in assisting protein assembly and/or in the retention within the ER of unassembled protein subunits. It seems to play a major role in the quality control apparatus of the ER by the retention of incorrectly folded proteins. Required for embryogenesis and larval development under heat and ER stress conditions. May be important for germ cell development. Involved in neuronal necrotic cell death.</text>
</comment>
<name>A0A814GT09_9BILA</name>
<dbReference type="Proteomes" id="UP000663829">
    <property type="component" value="Unassembled WGS sequence"/>
</dbReference>
<dbReference type="GO" id="GO:0006457">
    <property type="term" value="P:protein folding"/>
    <property type="evidence" value="ECO:0007669"/>
    <property type="project" value="InterPro"/>
</dbReference>
<evidence type="ECO:0000256" key="3">
    <source>
        <dbReference type="ARBA" id="ARBA00022692"/>
    </source>
</evidence>
<dbReference type="PANTHER" id="PTHR11073:SF1">
    <property type="entry name" value="CALNEXIN 14D-RELATED"/>
    <property type="match status" value="1"/>
</dbReference>
<evidence type="ECO:0000313" key="14">
    <source>
        <dbReference type="Proteomes" id="UP000663829"/>
    </source>
</evidence>
<dbReference type="GO" id="GO:0051082">
    <property type="term" value="F:unfolded protein binding"/>
    <property type="evidence" value="ECO:0007669"/>
    <property type="project" value="InterPro"/>
</dbReference>
<dbReference type="AlphaFoldDB" id="A0A814GT09"/>
<protein>
    <recommendedName>
        <fullName evidence="15">Calnexin</fullName>
    </recommendedName>
</protein>
<dbReference type="PROSITE" id="PS00805">
    <property type="entry name" value="CALRETICULIN_REPEAT"/>
    <property type="match status" value="1"/>
</dbReference>
<dbReference type="SUPFAM" id="SSF63887">
    <property type="entry name" value="P-domain of calnexin/calreticulin"/>
    <property type="match status" value="1"/>
</dbReference>
<dbReference type="InterPro" id="IPR001580">
    <property type="entry name" value="Calret/calnex"/>
</dbReference>
<feature type="disulfide bond" evidence="9">
    <location>
        <begin position="148"/>
        <end position="182"/>
    </location>
</feature>
<comment type="subcellular location">
    <subcellularLocation>
        <location evidence="1">Endoplasmic reticulum membrane</location>
        <topology evidence="1">Single-pass type I membrane protein</topology>
    </subcellularLocation>
</comment>
<dbReference type="InterPro" id="IPR013320">
    <property type="entry name" value="ConA-like_dom_sf"/>
</dbReference>